<dbReference type="AlphaFoldDB" id="A0A1R1YDL0"/>
<dbReference type="OrthoDB" id="972532at2759"/>
<feature type="domain" description="CTLH" evidence="3">
    <location>
        <begin position="160"/>
        <end position="210"/>
    </location>
</feature>
<evidence type="ECO:0000259" key="3">
    <source>
        <dbReference type="PROSITE" id="PS50897"/>
    </source>
</evidence>
<evidence type="ECO:0000256" key="2">
    <source>
        <dbReference type="ARBA" id="ARBA00022737"/>
    </source>
</evidence>
<dbReference type="PROSITE" id="PS50897">
    <property type="entry name" value="CTLH"/>
    <property type="match status" value="1"/>
</dbReference>
<dbReference type="Pfam" id="PF21889">
    <property type="entry name" value="TPR1-like_2nd"/>
    <property type="match status" value="1"/>
</dbReference>
<evidence type="ECO:0000313" key="4">
    <source>
        <dbReference type="EMBL" id="OMJ24895.1"/>
    </source>
</evidence>
<accession>A0A1R1YDL0</accession>
<gene>
    <name evidence="4" type="ORF">AYI69_g4477</name>
</gene>
<comment type="caution">
    <text evidence="4">The sequence shown here is derived from an EMBL/GenBank/DDBJ whole genome shotgun (WGS) entry which is preliminary data.</text>
</comment>
<dbReference type="Proteomes" id="UP000187429">
    <property type="component" value="Unassembled WGS sequence"/>
</dbReference>
<proteinExistence type="predicted"/>
<keyword evidence="1" id="KW-0853">WD repeat</keyword>
<dbReference type="InterPro" id="IPR006595">
    <property type="entry name" value="CTLH_C"/>
</dbReference>
<dbReference type="SMART" id="SM00668">
    <property type="entry name" value="CTLH"/>
    <property type="match status" value="1"/>
</dbReference>
<reference evidence="5" key="1">
    <citation type="submission" date="2017-01" db="EMBL/GenBank/DDBJ databases">
        <authorList>
            <person name="Wang Y."/>
            <person name="White M."/>
            <person name="Kvist S."/>
            <person name="Moncalvo J.-M."/>
        </authorList>
    </citation>
    <scope>NUCLEOTIDE SEQUENCE [LARGE SCALE GENOMIC DNA]</scope>
    <source>
        <strain evidence="5">ID-206-W2</strain>
    </source>
</reference>
<dbReference type="InterPro" id="IPR051350">
    <property type="entry name" value="WD_repeat-ST_regulator"/>
</dbReference>
<dbReference type="InterPro" id="IPR054080">
    <property type="entry name" value="TPR1-like_2nd"/>
</dbReference>
<keyword evidence="2" id="KW-0677">Repeat</keyword>
<name>A0A1R1YDL0_9FUNG</name>
<dbReference type="PANTHER" id="PTHR22838:SF0">
    <property type="entry name" value="WD REPEAT-CONTAINING PROTEIN 26"/>
    <property type="match status" value="1"/>
</dbReference>
<dbReference type="PANTHER" id="PTHR22838">
    <property type="entry name" value="WD REPEAT PROTEIN 26-RELATED"/>
    <property type="match status" value="1"/>
</dbReference>
<protein>
    <submittedName>
        <fullName evidence="4">Topless-related protein 4</fullName>
    </submittedName>
</protein>
<evidence type="ECO:0000313" key="5">
    <source>
        <dbReference type="Proteomes" id="UP000187429"/>
    </source>
</evidence>
<sequence length="260" mass="29193">MNGEVGANSHLGPSENLITQQAELHTNSIKGPGSPALNNINFQKSIHSLPSTSNQSALSLELQATTNQLLPRKRQKLSHLNLSENTTKMKASPVESINTTGDSHKISTDSRVIIRKPLFKEQETVRLILQQLWDLGFRDSFHKLQDESGYLMEESIVYDFKNSILNGSWKKSIEILDELSNSSKVNKQIILFKINRQQYLEALDSKNIKSALTILQSELSALSSDPAELLLLTRSFFFQPDDRPSKASDSFYTGCRISEK</sequence>
<organism evidence="4 5">
    <name type="scientific">Smittium culicis</name>
    <dbReference type="NCBI Taxonomy" id="133412"/>
    <lineage>
        <taxon>Eukaryota</taxon>
        <taxon>Fungi</taxon>
        <taxon>Fungi incertae sedis</taxon>
        <taxon>Zoopagomycota</taxon>
        <taxon>Kickxellomycotina</taxon>
        <taxon>Harpellomycetes</taxon>
        <taxon>Harpellales</taxon>
        <taxon>Legeriomycetaceae</taxon>
        <taxon>Smittium</taxon>
    </lineage>
</organism>
<dbReference type="Pfam" id="PF23627">
    <property type="entry name" value="LisH_WDR26"/>
    <property type="match status" value="1"/>
</dbReference>
<dbReference type="EMBL" id="LSSM01001735">
    <property type="protein sequence ID" value="OMJ24895.1"/>
    <property type="molecule type" value="Genomic_DNA"/>
</dbReference>
<keyword evidence="5" id="KW-1185">Reference proteome</keyword>
<evidence type="ECO:0000256" key="1">
    <source>
        <dbReference type="ARBA" id="ARBA00022574"/>
    </source>
</evidence>